<proteinExistence type="inferred from homology"/>
<dbReference type="STRING" id="1149755.A0A2J6S137"/>
<evidence type="ECO:0000256" key="1">
    <source>
        <dbReference type="ARBA" id="ARBA00009928"/>
    </source>
</evidence>
<accession>A0A2J6S137</accession>
<dbReference type="AlphaFoldDB" id="A0A2J6S137"/>
<organism evidence="10 11">
    <name type="scientific">Hyaloscypha variabilis (strain UAMH 11265 / GT02V1 / F)</name>
    <name type="common">Meliniomyces variabilis</name>
    <dbReference type="NCBI Taxonomy" id="1149755"/>
    <lineage>
        <taxon>Eukaryota</taxon>
        <taxon>Fungi</taxon>
        <taxon>Dikarya</taxon>
        <taxon>Ascomycota</taxon>
        <taxon>Pezizomycotina</taxon>
        <taxon>Leotiomycetes</taxon>
        <taxon>Helotiales</taxon>
        <taxon>Hyaloscyphaceae</taxon>
        <taxon>Hyaloscypha</taxon>
        <taxon>Hyaloscypha variabilis</taxon>
    </lineage>
</organism>
<dbReference type="InterPro" id="IPR002227">
    <property type="entry name" value="Tyrosinase_Cu-bd"/>
</dbReference>
<dbReference type="PANTHER" id="PTHR11474:SF76">
    <property type="entry name" value="SHKT DOMAIN-CONTAINING PROTEIN"/>
    <property type="match status" value="1"/>
</dbReference>
<name>A0A2J6S137_HYAVF</name>
<evidence type="ECO:0000256" key="6">
    <source>
        <dbReference type="ARBA" id="ARBA00048233"/>
    </source>
</evidence>
<evidence type="ECO:0000259" key="9">
    <source>
        <dbReference type="PROSITE" id="PS00498"/>
    </source>
</evidence>
<dbReference type="Gene3D" id="1.10.1280.10">
    <property type="entry name" value="Di-copper center containing domain from catechol oxidase"/>
    <property type="match status" value="1"/>
</dbReference>
<dbReference type="GO" id="GO:0004503">
    <property type="term" value="F:tyrosinase activity"/>
    <property type="evidence" value="ECO:0007669"/>
    <property type="project" value="UniProtKB-EC"/>
</dbReference>
<sequence length="563" mass="62409">MASASQTLLRPNYRERRNIRELEKAYQAGNKKPLSDLLRAWKGIQELDPKEFDSFFVIAGYHGEPFRGAGWGNPQWWGGYCNHGNVLFPTWHRAYLWRLENALRSIKGCEHVALPYWDETDQDTTENGLPAVFTSQTIELDTGETIKNPLYSYTFQEPVWDNLSFPAIISNDDNLNIENANPNYYKYPGYETVRYPFSGLTSESKQEQAEIDAYNASIKKLSPADITKALNENIQYWLVDPQHGTRQKYEECLKAPNYTVFSNTTSAMEWNERNLNVKSWGESPVPRKTSPEAIVPLESPHNDMHLAIGGFNYPGLGDANTSDAEFALANGDMGENETASFDPVFFFHHCFVDKVFWDWQKAQNATKDFDIIAGYPGTNSVDAQGPTPGVAGGTWLSMTSALDPFKKGDKPDGPAMTSKDVIDIESQLGYTYIDTAAPLRGAPMAPLPDAKHYAQVNGINRGAIGGSFIVATFKEDKDGKRSLLGYESILSRWHTSGCANCQNHQQVKTFVPLRGVSDGDLEEGSGVKIVPVIMPRLNSNGSMLVGGAQTPTANLGIIKTATA</sequence>
<comment type="similarity">
    <text evidence="1">Belongs to the tyrosinase family.</text>
</comment>
<evidence type="ECO:0000256" key="7">
    <source>
        <dbReference type="ARBA" id="ARBA00048881"/>
    </source>
</evidence>
<protein>
    <recommendedName>
        <fullName evidence="2">tyrosinase</fullName>
        <ecNumber evidence="2">1.14.18.1</ecNumber>
    </recommendedName>
</protein>
<keyword evidence="5" id="KW-0470">Melanin biosynthesis</keyword>
<feature type="domain" description="Tyrosinase copper-binding" evidence="8">
    <location>
        <begin position="83"/>
        <end position="100"/>
    </location>
</feature>
<feature type="domain" description="Tyrosinase copper-binding" evidence="9">
    <location>
        <begin position="342"/>
        <end position="353"/>
    </location>
</feature>
<evidence type="ECO:0000256" key="3">
    <source>
        <dbReference type="ARBA" id="ARBA00022723"/>
    </source>
</evidence>
<evidence type="ECO:0000259" key="8">
    <source>
        <dbReference type="PROSITE" id="PS00497"/>
    </source>
</evidence>
<keyword evidence="4" id="KW-0186">Copper</keyword>
<evidence type="ECO:0000313" key="11">
    <source>
        <dbReference type="Proteomes" id="UP000235786"/>
    </source>
</evidence>
<dbReference type="PANTHER" id="PTHR11474">
    <property type="entry name" value="TYROSINASE FAMILY MEMBER"/>
    <property type="match status" value="1"/>
</dbReference>
<evidence type="ECO:0000313" key="10">
    <source>
        <dbReference type="EMBL" id="PMD44486.1"/>
    </source>
</evidence>
<dbReference type="PRINTS" id="PR00092">
    <property type="entry name" value="TYROSINASE"/>
</dbReference>
<dbReference type="EC" id="1.14.18.1" evidence="2"/>
<dbReference type="EMBL" id="KZ613941">
    <property type="protein sequence ID" value="PMD44486.1"/>
    <property type="molecule type" value="Genomic_DNA"/>
</dbReference>
<comment type="catalytic activity">
    <reaction evidence="7">
        <text>L-tyrosine + O2 = L-dopaquinone + H2O</text>
        <dbReference type="Rhea" id="RHEA:18117"/>
        <dbReference type="ChEBI" id="CHEBI:15377"/>
        <dbReference type="ChEBI" id="CHEBI:15379"/>
        <dbReference type="ChEBI" id="CHEBI:57924"/>
        <dbReference type="ChEBI" id="CHEBI:58315"/>
        <dbReference type="EC" id="1.14.18.1"/>
    </reaction>
</comment>
<comment type="catalytic activity">
    <reaction evidence="6">
        <text>2 L-dopa + O2 = 2 L-dopaquinone + 2 H2O</text>
        <dbReference type="Rhea" id="RHEA:34287"/>
        <dbReference type="ChEBI" id="CHEBI:15377"/>
        <dbReference type="ChEBI" id="CHEBI:15379"/>
        <dbReference type="ChEBI" id="CHEBI:57504"/>
        <dbReference type="ChEBI" id="CHEBI:57924"/>
        <dbReference type="EC" id="1.14.18.1"/>
    </reaction>
</comment>
<dbReference type="InterPro" id="IPR050316">
    <property type="entry name" value="Tyrosinase/Hemocyanin"/>
</dbReference>
<evidence type="ECO:0000256" key="4">
    <source>
        <dbReference type="ARBA" id="ARBA00023008"/>
    </source>
</evidence>
<dbReference type="GO" id="GO:0046872">
    <property type="term" value="F:metal ion binding"/>
    <property type="evidence" value="ECO:0007669"/>
    <property type="project" value="UniProtKB-KW"/>
</dbReference>
<dbReference type="PROSITE" id="PS00497">
    <property type="entry name" value="TYROSINASE_1"/>
    <property type="match status" value="1"/>
</dbReference>
<keyword evidence="11" id="KW-1185">Reference proteome</keyword>
<dbReference type="OrthoDB" id="3460532at2759"/>
<gene>
    <name evidence="10" type="ORF">L207DRAFT_563476</name>
</gene>
<evidence type="ECO:0000256" key="5">
    <source>
        <dbReference type="ARBA" id="ARBA00023101"/>
    </source>
</evidence>
<dbReference type="GO" id="GO:0042438">
    <property type="term" value="P:melanin biosynthetic process"/>
    <property type="evidence" value="ECO:0007669"/>
    <property type="project" value="UniProtKB-KW"/>
</dbReference>
<dbReference type="InterPro" id="IPR008922">
    <property type="entry name" value="Di-copper_centre_dom_sf"/>
</dbReference>
<evidence type="ECO:0000256" key="2">
    <source>
        <dbReference type="ARBA" id="ARBA00011906"/>
    </source>
</evidence>
<keyword evidence="3" id="KW-0479">Metal-binding</keyword>
<reference evidence="10 11" key="1">
    <citation type="submission" date="2016-04" db="EMBL/GenBank/DDBJ databases">
        <title>A degradative enzymes factory behind the ericoid mycorrhizal symbiosis.</title>
        <authorList>
            <consortium name="DOE Joint Genome Institute"/>
            <person name="Martino E."/>
            <person name="Morin E."/>
            <person name="Grelet G."/>
            <person name="Kuo A."/>
            <person name="Kohler A."/>
            <person name="Daghino S."/>
            <person name="Barry K."/>
            <person name="Choi C."/>
            <person name="Cichocki N."/>
            <person name="Clum A."/>
            <person name="Copeland A."/>
            <person name="Hainaut M."/>
            <person name="Haridas S."/>
            <person name="Labutti K."/>
            <person name="Lindquist E."/>
            <person name="Lipzen A."/>
            <person name="Khouja H.-R."/>
            <person name="Murat C."/>
            <person name="Ohm R."/>
            <person name="Olson A."/>
            <person name="Spatafora J."/>
            <person name="Veneault-Fourrey C."/>
            <person name="Henrissat B."/>
            <person name="Grigoriev I."/>
            <person name="Martin F."/>
            <person name="Perotto S."/>
        </authorList>
    </citation>
    <scope>NUCLEOTIDE SEQUENCE [LARGE SCALE GENOMIC DNA]</scope>
    <source>
        <strain evidence="10 11">F</strain>
    </source>
</reference>
<dbReference type="Proteomes" id="UP000235786">
    <property type="component" value="Unassembled WGS sequence"/>
</dbReference>
<dbReference type="SUPFAM" id="SSF48056">
    <property type="entry name" value="Di-copper centre-containing domain"/>
    <property type="match status" value="1"/>
</dbReference>
<dbReference type="PROSITE" id="PS00498">
    <property type="entry name" value="TYROSINASE_2"/>
    <property type="match status" value="1"/>
</dbReference>
<dbReference type="Pfam" id="PF00264">
    <property type="entry name" value="Tyrosinase"/>
    <property type="match status" value="1"/>
</dbReference>